<keyword evidence="2" id="KW-1133">Transmembrane helix</keyword>
<gene>
    <name evidence="3" type="ORF">SAMEA4475696_01769</name>
</gene>
<feature type="transmembrane region" description="Helical" evidence="2">
    <location>
        <begin position="92"/>
        <end position="115"/>
    </location>
</feature>
<organism evidence="3 4">
    <name type="scientific">Dermatophilus congolensis</name>
    <dbReference type="NCBI Taxonomy" id="1863"/>
    <lineage>
        <taxon>Bacteria</taxon>
        <taxon>Bacillati</taxon>
        <taxon>Actinomycetota</taxon>
        <taxon>Actinomycetes</taxon>
        <taxon>Micrococcales</taxon>
        <taxon>Dermatophilaceae</taxon>
        <taxon>Dermatophilus</taxon>
    </lineage>
</organism>
<feature type="transmembrane region" description="Helical" evidence="2">
    <location>
        <begin position="252"/>
        <end position="275"/>
    </location>
</feature>
<accession>A0A239VNM1</accession>
<feature type="transmembrane region" description="Helical" evidence="2">
    <location>
        <begin position="218"/>
        <end position="240"/>
    </location>
</feature>
<reference evidence="3 4" key="1">
    <citation type="submission" date="2017-06" db="EMBL/GenBank/DDBJ databases">
        <authorList>
            <consortium name="Pathogen Informatics"/>
        </authorList>
    </citation>
    <scope>NUCLEOTIDE SEQUENCE [LARGE SCALE GENOMIC DNA]</scope>
    <source>
        <strain evidence="3 4">NCTC13039</strain>
    </source>
</reference>
<dbReference type="Pfam" id="PF13803">
    <property type="entry name" value="DUF4184"/>
    <property type="match status" value="1"/>
</dbReference>
<sequence>MCTSLTQNQAHQSFSINSRRPSPEVPDSNHTAVPFYPAAMPVTFAHPAAVLPLLRTPIPFAALSIGAMIPDTPLFIPWIPITYDATHTLTGILTFDLIAASVLWYLWWALIRHPLVDATPEPLRRRIALTQQRPPLTLVALGSAIGAATHVIWDEFTHVGRWGAVTIPLLADTHAGLPGYKWAQYISGIGGLSALAIAAFILTLRAPAGPTVPRQHPYAALLVVALPVLAAAAATIVTALPVLASGGELRDLLYGAITRSALAATAALIAASAAWHLAVKKNRHAAIAP</sequence>
<keyword evidence="2" id="KW-0812">Transmembrane</keyword>
<dbReference type="STRING" id="1121387.GCA_000429885_00138"/>
<feature type="transmembrane region" description="Helical" evidence="2">
    <location>
        <begin position="136"/>
        <end position="153"/>
    </location>
</feature>
<proteinExistence type="predicted"/>
<evidence type="ECO:0000256" key="2">
    <source>
        <dbReference type="SAM" id="Phobius"/>
    </source>
</evidence>
<dbReference type="KEGG" id="dco:SAMEA4475696_1769"/>
<keyword evidence="2" id="KW-0472">Membrane</keyword>
<evidence type="ECO:0008006" key="5">
    <source>
        <dbReference type="Google" id="ProtNLM"/>
    </source>
</evidence>
<keyword evidence="4" id="KW-1185">Reference proteome</keyword>
<evidence type="ECO:0000256" key="1">
    <source>
        <dbReference type="SAM" id="MobiDB-lite"/>
    </source>
</evidence>
<feature type="region of interest" description="Disordered" evidence="1">
    <location>
        <begin position="1"/>
        <end position="28"/>
    </location>
</feature>
<dbReference type="InterPro" id="IPR025238">
    <property type="entry name" value="DUF4184"/>
</dbReference>
<feature type="compositionally biased region" description="Polar residues" evidence="1">
    <location>
        <begin position="1"/>
        <end position="20"/>
    </location>
</feature>
<feature type="transmembrane region" description="Helical" evidence="2">
    <location>
        <begin position="182"/>
        <end position="206"/>
    </location>
</feature>
<name>A0A239VNM1_9MICO</name>
<evidence type="ECO:0000313" key="4">
    <source>
        <dbReference type="Proteomes" id="UP000242637"/>
    </source>
</evidence>
<evidence type="ECO:0000313" key="3">
    <source>
        <dbReference type="EMBL" id="SNV23244.1"/>
    </source>
</evidence>
<dbReference type="AlphaFoldDB" id="A0A239VNM1"/>
<dbReference type="Proteomes" id="UP000242637">
    <property type="component" value="Chromosome 1"/>
</dbReference>
<dbReference type="EMBL" id="LT906453">
    <property type="protein sequence ID" value="SNV23244.1"/>
    <property type="molecule type" value="Genomic_DNA"/>
</dbReference>
<protein>
    <recommendedName>
        <fullName evidence="5">DUF4184 family protein</fullName>
    </recommendedName>
</protein>
<feature type="transmembrane region" description="Helical" evidence="2">
    <location>
        <begin position="61"/>
        <end position="80"/>
    </location>
</feature>